<dbReference type="InterPro" id="IPR036770">
    <property type="entry name" value="Ankyrin_rpt-contain_sf"/>
</dbReference>
<protein>
    <submittedName>
        <fullName evidence="4">Uncharacterized protein</fullName>
    </submittedName>
</protein>
<dbReference type="PANTHER" id="PTHR24198">
    <property type="entry name" value="ANKYRIN REPEAT AND PROTEIN KINASE DOMAIN-CONTAINING PROTEIN"/>
    <property type="match status" value="1"/>
</dbReference>
<feature type="repeat" description="ANK" evidence="3">
    <location>
        <begin position="666"/>
        <end position="698"/>
    </location>
</feature>
<keyword evidence="1" id="KW-0677">Repeat</keyword>
<dbReference type="PANTHER" id="PTHR24198:SF165">
    <property type="entry name" value="ANKYRIN REPEAT-CONTAINING PROTEIN-RELATED"/>
    <property type="match status" value="1"/>
</dbReference>
<evidence type="ECO:0000256" key="3">
    <source>
        <dbReference type="PROSITE-ProRule" id="PRU00023"/>
    </source>
</evidence>
<dbReference type="SUPFAM" id="SSF48403">
    <property type="entry name" value="Ankyrin repeat"/>
    <property type="match status" value="1"/>
</dbReference>
<dbReference type="InterPro" id="IPR002110">
    <property type="entry name" value="Ankyrin_rpt"/>
</dbReference>
<keyword evidence="2 3" id="KW-0040">ANK repeat</keyword>
<feature type="repeat" description="ANK" evidence="3">
    <location>
        <begin position="801"/>
        <end position="833"/>
    </location>
</feature>
<evidence type="ECO:0000256" key="1">
    <source>
        <dbReference type="ARBA" id="ARBA00022737"/>
    </source>
</evidence>
<evidence type="ECO:0000313" key="4">
    <source>
        <dbReference type="EMBL" id="TKA24436.1"/>
    </source>
</evidence>
<dbReference type="Pfam" id="PF12796">
    <property type="entry name" value="Ank_2"/>
    <property type="match status" value="2"/>
</dbReference>
<dbReference type="Pfam" id="PF13637">
    <property type="entry name" value="Ank_4"/>
    <property type="match status" value="1"/>
</dbReference>
<feature type="repeat" description="ANK" evidence="3">
    <location>
        <begin position="733"/>
        <end position="765"/>
    </location>
</feature>
<dbReference type="PROSITE" id="PS50297">
    <property type="entry name" value="ANK_REP_REGION"/>
    <property type="match status" value="7"/>
</dbReference>
<feature type="repeat" description="ANK" evidence="3">
    <location>
        <begin position="768"/>
        <end position="800"/>
    </location>
</feature>
<comment type="caution">
    <text evidence="4">The sequence shown here is derived from an EMBL/GenBank/DDBJ whole genome shotgun (WGS) entry which is preliminary data.</text>
</comment>
<sequence>MQPNAPDDIHYIAPTFSSSPGSVYAVKRLAHVKKKATAWSEEIVSHVLSPWRPVSELQARHSARIINTAGARITDASLLTFRYPAAWRLQLRSQATSSFFPQRAVLGLDAAYALMTKLAPESAALAVGLDAATLLQLGHEGGDHRIQLASQKLYVDALGLLREELAALQTGISNDGAVSTITVLQVCESYNFLDSDDATWQQHAEGLASLVRARRSSKETEAFRAVVSADFSLFHFWGALIGRKGLAVPSQMDSSDLHSIAGTVPSVLEAADVLSYSRTSASYEAVWAIMARLEQAERELTAWAATWSRNKRDAPYYLASASTIPLVNSTAAVFPFVFDFKDLAAALHHTICSACLLCIKQTMFQMTVMDHPSTASSKKDQVSVEAISNCADSLCMSMPYLCMKENGKFGVCATVGPLFLASYCYRSMGKRFNGSKKLAWISSMRCSEISRVIIDSLLEELSTLNAALYRIRQRIHARHGQQEFPANSSDHLEATTSILTDIVDLLQSELESSYPSSALLYECLQQLRDERPALQSVLKDNEPRSQHLMPPTEAPFDTRPDGLNVSQPGHPPAFTPSTGMTPSVDRAAWIEPPPQYSPPAAGGPELMTEIKGSMEKEAVPPEPQARVDDEVFDSDSIYNAVLEDNTALINDLLEQGAKPDAAIRPFSRTALHQAAHTNRVSCLSMLLRHGASMTAEDTKGDTPLHLAAWAGNVEALSTFLAHGVEIDWLSGRDGYSPLWCAVTAYHIDAARLLLKHGARVSLRSASGNGLLPLHQAAVTGQSAMCELLVERGALVDAVDDDGNTALHYAATSGSVPTVKVLLCSGAAVNMKQGQGLTAAHWAAHKGHTEVLRLLLTHGALVNARGVENVRPLHLAANRGHTQAVLLLLEYGADWRKEALWDGVQGTAVQMARSKGHARVAKLIERHASA</sequence>
<feature type="repeat" description="ANK" evidence="3">
    <location>
        <begin position="699"/>
        <end position="731"/>
    </location>
</feature>
<dbReference type="OrthoDB" id="341259at2759"/>
<dbReference type="SMART" id="SM00248">
    <property type="entry name" value="ANK"/>
    <property type="match status" value="8"/>
</dbReference>
<dbReference type="AlphaFoldDB" id="A0A4U0TR98"/>
<dbReference type="PRINTS" id="PR01415">
    <property type="entry name" value="ANKYRIN"/>
</dbReference>
<keyword evidence="5" id="KW-1185">Reference proteome</keyword>
<feature type="repeat" description="ANK" evidence="3">
    <location>
        <begin position="867"/>
        <end position="893"/>
    </location>
</feature>
<dbReference type="Pfam" id="PF00023">
    <property type="entry name" value="Ank"/>
    <property type="match status" value="1"/>
</dbReference>
<name>A0A4U0TR98_9PEZI</name>
<evidence type="ECO:0000313" key="5">
    <source>
        <dbReference type="Proteomes" id="UP000308549"/>
    </source>
</evidence>
<dbReference type="InterPro" id="IPR021858">
    <property type="entry name" value="Fun_TF"/>
</dbReference>
<dbReference type="Pfam" id="PF11951">
    <property type="entry name" value="Fungal_trans_2"/>
    <property type="match status" value="1"/>
</dbReference>
<dbReference type="EMBL" id="NAJL01000044">
    <property type="protein sequence ID" value="TKA24436.1"/>
    <property type="molecule type" value="Genomic_DNA"/>
</dbReference>
<dbReference type="PROSITE" id="PS50088">
    <property type="entry name" value="ANK_REPEAT"/>
    <property type="match status" value="7"/>
</dbReference>
<reference evidence="4 5" key="1">
    <citation type="submission" date="2017-03" db="EMBL/GenBank/DDBJ databases">
        <title>Genomes of endolithic fungi from Antarctica.</title>
        <authorList>
            <person name="Coleine C."/>
            <person name="Masonjones S."/>
            <person name="Stajich J.E."/>
        </authorList>
    </citation>
    <scope>NUCLEOTIDE SEQUENCE [LARGE SCALE GENOMIC DNA]</scope>
    <source>
        <strain evidence="4 5">CCFEE 6315</strain>
    </source>
</reference>
<proteinExistence type="predicted"/>
<dbReference type="Gene3D" id="1.25.40.20">
    <property type="entry name" value="Ankyrin repeat-containing domain"/>
    <property type="match status" value="4"/>
</dbReference>
<gene>
    <name evidence="4" type="ORF">B0A50_06756</name>
</gene>
<organism evidence="4 5">
    <name type="scientific">Salinomyces thailandicus</name>
    <dbReference type="NCBI Taxonomy" id="706561"/>
    <lineage>
        <taxon>Eukaryota</taxon>
        <taxon>Fungi</taxon>
        <taxon>Dikarya</taxon>
        <taxon>Ascomycota</taxon>
        <taxon>Pezizomycotina</taxon>
        <taxon>Dothideomycetes</taxon>
        <taxon>Dothideomycetidae</taxon>
        <taxon>Mycosphaerellales</taxon>
        <taxon>Teratosphaeriaceae</taxon>
        <taxon>Salinomyces</taxon>
    </lineage>
</organism>
<evidence type="ECO:0000256" key="2">
    <source>
        <dbReference type="ARBA" id="ARBA00023043"/>
    </source>
</evidence>
<dbReference type="Proteomes" id="UP000308549">
    <property type="component" value="Unassembled WGS sequence"/>
</dbReference>
<accession>A0A4U0TR98</accession>
<feature type="repeat" description="ANK" evidence="3">
    <location>
        <begin position="834"/>
        <end position="866"/>
    </location>
</feature>